<accession>A0A433TS18</accession>
<feature type="compositionally biased region" description="Low complexity" evidence="1">
    <location>
        <begin position="110"/>
        <end position="124"/>
    </location>
</feature>
<feature type="compositionally biased region" description="Polar residues" evidence="1">
    <location>
        <begin position="242"/>
        <end position="262"/>
    </location>
</feature>
<feature type="compositionally biased region" description="Acidic residues" evidence="1">
    <location>
        <begin position="190"/>
        <end position="202"/>
    </location>
</feature>
<feature type="compositionally biased region" description="Gly residues" evidence="1">
    <location>
        <begin position="273"/>
        <end position="289"/>
    </location>
</feature>
<comment type="caution">
    <text evidence="2">The sequence shown here is derived from an EMBL/GenBank/DDBJ whole genome shotgun (WGS) entry which is preliminary data.</text>
</comment>
<organism evidence="2 3">
    <name type="scientific">Elysia chlorotica</name>
    <name type="common">Eastern emerald elysia</name>
    <name type="synonym">Sea slug</name>
    <dbReference type="NCBI Taxonomy" id="188477"/>
    <lineage>
        <taxon>Eukaryota</taxon>
        <taxon>Metazoa</taxon>
        <taxon>Spiralia</taxon>
        <taxon>Lophotrochozoa</taxon>
        <taxon>Mollusca</taxon>
        <taxon>Gastropoda</taxon>
        <taxon>Heterobranchia</taxon>
        <taxon>Euthyneura</taxon>
        <taxon>Panpulmonata</taxon>
        <taxon>Sacoglossa</taxon>
        <taxon>Placobranchoidea</taxon>
        <taxon>Plakobranchidae</taxon>
        <taxon>Elysia</taxon>
    </lineage>
</organism>
<sequence length="502" mass="53405">MGRLSSTWPRPGVAAEASTWALRAWTTLPLRHTGKVKTETGNEGHVKTESGNGDSQEDSGGAAGRDRHIGGSVRDNGEKSHSPALKKVRFSDQIEIRDEGKSDNVQCTASSSSSPRKSSSSSSSEPQLSIYEKWKRRVLRTNPTLFAKRQTLQSSRSQPQGEDVSRKRKHEALESPQVSAENDNEKSNEEVEEDDDDDSEDEPMTKYSKKGDVWLEENSRTASKRQGNCFDKVLSEEDHQNDSIQSKGSQQTDGGETGSTCDASPLRENGQCGDSGAGDGLVSGEGQGNQGKTESFNESEDGSVLNSMDSEDTQANERTATSLPSSDSQSHTNIPSSASGENINQHHPASSSLSSSSSPLHQSQTTSSSAACSSETSPSTLEDSSPSSASVSAPSVAAQKKGFKLSGLTTQLALAMAQKRQQKSVVDGGAGASTSDGEEDAESPPLLLPVGHEDVGRGGSREPSPCDDDMPVLVPDQLPPSLVEPGQDNIFQRMMSPEKHKV</sequence>
<keyword evidence="3" id="KW-1185">Reference proteome</keyword>
<proteinExistence type="predicted"/>
<evidence type="ECO:0000313" key="3">
    <source>
        <dbReference type="Proteomes" id="UP000271974"/>
    </source>
</evidence>
<feature type="compositionally biased region" description="Basic and acidic residues" evidence="1">
    <location>
        <begin position="64"/>
        <end position="81"/>
    </location>
</feature>
<gene>
    <name evidence="2" type="ORF">EGW08_007879</name>
</gene>
<dbReference type="EMBL" id="RQTK01000208">
    <property type="protein sequence ID" value="RUS84347.1"/>
    <property type="molecule type" value="Genomic_DNA"/>
</dbReference>
<dbReference type="OrthoDB" id="10624226at2759"/>
<evidence type="ECO:0000313" key="2">
    <source>
        <dbReference type="EMBL" id="RUS84347.1"/>
    </source>
</evidence>
<dbReference type="Proteomes" id="UP000271974">
    <property type="component" value="Unassembled WGS sequence"/>
</dbReference>
<name>A0A433TS18_ELYCH</name>
<feature type="compositionally biased region" description="Basic and acidic residues" evidence="1">
    <location>
        <begin position="89"/>
        <end position="102"/>
    </location>
</feature>
<feature type="region of interest" description="Disordered" evidence="1">
    <location>
        <begin position="416"/>
        <end position="502"/>
    </location>
</feature>
<feature type="compositionally biased region" description="Low complexity" evidence="1">
    <location>
        <begin position="347"/>
        <end position="398"/>
    </location>
</feature>
<feature type="compositionally biased region" description="Basic and acidic residues" evidence="1">
    <location>
        <begin position="209"/>
        <end position="219"/>
    </location>
</feature>
<dbReference type="AlphaFoldDB" id="A0A433TS18"/>
<feature type="compositionally biased region" description="Basic and acidic residues" evidence="1">
    <location>
        <begin position="36"/>
        <end position="48"/>
    </location>
</feature>
<protein>
    <submittedName>
        <fullName evidence="2">Uncharacterized protein</fullName>
    </submittedName>
</protein>
<reference evidence="2 3" key="1">
    <citation type="submission" date="2019-01" db="EMBL/GenBank/DDBJ databases">
        <title>A draft genome assembly of the solar-powered sea slug Elysia chlorotica.</title>
        <authorList>
            <person name="Cai H."/>
            <person name="Li Q."/>
            <person name="Fang X."/>
            <person name="Li J."/>
            <person name="Curtis N.E."/>
            <person name="Altenburger A."/>
            <person name="Shibata T."/>
            <person name="Feng M."/>
            <person name="Maeda T."/>
            <person name="Schwartz J.A."/>
            <person name="Shigenobu S."/>
            <person name="Lundholm N."/>
            <person name="Nishiyama T."/>
            <person name="Yang H."/>
            <person name="Hasebe M."/>
            <person name="Li S."/>
            <person name="Pierce S.K."/>
            <person name="Wang J."/>
        </authorList>
    </citation>
    <scope>NUCLEOTIDE SEQUENCE [LARGE SCALE GENOMIC DNA]</scope>
    <source>
        <strain evidence="2">EC2010</strain>
        <tissue evidence="2">Whole organism of an adult</tissue>
    </source>
</reference>
<feature type="region of interest" description="Disordered" evidence="1">
    <location>
        <begin position="31"/>
        <end position="403"/>
    </location>
</feature>
<feature type="compositionally biased region" description="Basic and acidic residues" evidence="1">
    <location>
        <begin position="451"/>
        <end position="460"/>
    </location>
</feature>
<feature type="compositionally biased region" description="Polar residues" evidence="1">
    <location>
        <begin position="150"/>
        <end position="160"/>
    </location>
</feature>
<feature type="compositionally biased region" description="Polar residues" evidence="1">
    <location>
        <begin position="316"/>
        <end position="345"/>
    </location>
</feature>
<evidence type="ECO:0000256" key="1">
    <source>
        <dbReference type="SAM" id="MobiDB-lite"/>
    </source>
</evidence>